<feature type="compositionally biased region" description="Basic and acidic residues" evidence="1">
    <location>
        <begin position="92"/>
        <end position="104"/>
    </location>
</feature>
<evidence type="ECO:0000313" key="3">
    <source>
        <dbReference type="Proteomes" id="UP000477722"/>
    </source>
</evidence>
<sequence length="186" mass="18772">MAAVVGACVLVLALVTAGLLLLARDDGDERTAGEAPGGGVSGTEAPGGGPDRPPGPGASGDTSGVPLPSFLLSVGDCYDRADEGEGEDEGASEGRVETRDCGEAHDAEVVSRKTIEGSFDTDAQVAEEAESLCRTALRAKARRQPSGTVGGTLISYPKARGVNAGIDRVTCSLTAGKGKKLHKPLL</sequence>
<evidence type="ECO:0000313" key="2">
    <source>
        <dbReference type="EMBL" id="NGO68790.1"/>
    </source>
</evidence>
<dbReference type="EMBL" id="JAAKZZ010000078">
    <property type="protein sequence ID" value="NGO68790.1"/>
    <property type="molecule type" value="Genomic_DNA"/>
</dbReference>
<dbReference type="AlphaFoldDB" id="A0A6G4WVZ2"/>
<feature type="region of interest" description="Disordered" evidence="1">
    <location>
        <begin position="28"/>
        <end position="104"/>
    </location>
</feature>
<keyword evidence="3" id="KW-1185">Reference proteome</keyword>
<accession>A0A6G4WVZ2</accession>
<evidence type="ECO:0000256" key="1">
    <source>
        <dbReference type="SAM" id="MobiDB-lite"/>
    </source>
</evidence>
<reference evidence="2 3" key="1">
    <citation type="submission" date="2020-02" db="EMBL/GenBank/DDBJ databases">
        <title>Whole-genome analyses of novel actinobacteria.</title>
        <authorList>
            <person name="Sahin N."/>
            <person name="Tatar D."/>
        </authorList>
    </citation>
    <scope>NUCLEOTIDE SEQUENCE [LARGE SCALE GENOMIC DNA]</scope>
    <source>
        <strain evidence="2 3">SB3404</strain>
    </source>
</reference>
<dbReference type="RefSeq" id="WP_165298491.1">
    <property type="nucleotide sequence ID" value="NZ_JAAKZZ010000078.1"/>
</dbReference>
<protein>
    <recommendedName>
        <fullName evidence="4">Septum formation-related domain-containing protein</fullName>
    </recommendedName>
</protein>
<proteinExistence type="predicted"/>
<feature type="compositionally biased region" description="Gly residues" evidence="1">
    <location>
        <begin position="35"/>
        <end position="50"/>
    </location>
</feature>
<comment type="caution">
    <text evidence="2">The sequence shown here is derived from an EMBL/GenBank/DDBJ whole genome shotgun (WGS) entry which is preliminary data.</text>
</comment>
<organism evidence="2 3">
    <name type="scientific">Streptomyces boncukensis</name>
    <dbReference type="NCBI Taxonomy" id="2711219"/>
    <lineage>
        <taxon>Bacteria</taxon>
        <taxon>Bacillati</taxon>
        <taxon>Actinomycetota</taxon>
        <taxon>Actinomycetes</taxon>
        <taxon>Kitasatosporales</taxon>
        <taxon>Streptomycetaceae</taxon>
        <taxon>Streptomyces</taxon>
    </lineage>
</organism>
<name>A0A6G4WVZ2_9ACTN</name>
<gene>
    <name evidence="2" type="ORF">G5C65_10570</name>
</gene>
<evidence type="ECO:0008006" key="4">
    <source>
        <dbReference type="Google" id="ProtNLM"/>
    </source>
</evidence>
<dbReference type="Proteomes" id="UP000477722">
    <property type="component" value="Unassembled WGS sequence"/>
</dbReference>